<gene>
    <name evidence="1" type="ORF">Cflav_PD0037</name>
</gene>
<protein>
    <submittedName>
        <fullName evidence="1">Uncharacterized protein</fullName>
    </submittedName>
</protein>
<evidence type="ECO:0000313" key="1">
    <source>
        <dbReference type="EMBL" id="EEF57008.1"/>
    </source>
</evidence>
<dbReference type="Proteomes" id="UP000003688">
    <property type="component" value="Unassembled WGS sequence"/>
</dbReference>
<keyword evidence="2" id="KW-1185">Reference proteome</keyword>
<organism evidence="1 2">
    <name type="scientific">Pedosphaera parvula (strain Ellin514)</name>
    <dbReference type="NCBI Taxonomy" id="320771"/>
    <lineage>
        <taxon>Bacteria</taxon>
        <taxon>Pseudomonadati</taxon>
        <taxon>Verrucomicrobiota</taxon>
        <taxon>Pedosphaerae</taxon>
        <taxon>Pedosphaerales</taxon>
        <taxon>Pedosphaeraceae</taxon>
        <taxon>Pedosphaera</taxon>
    </lineage>
</organism>
<dbReference type="RefSeq" id="WP_007418951.1">
    <property type="nucleotide sequence ID" value="NZ_ABOX02000093.1"/>
</dbReference>
<name>B9XT18_PEDPL</name>
<comment type="caution">
    <text evidence="1">The sequence shown here is derived from an EMBL/GenBank/DDBJ whole genome shotgun (WGS) entry which is preliminary data.</text>
</comment>
<sequence length="138" mass="15676">MYKPEPNPQPLLPPELAKRFEQTIDRLHAHEPLDLHEKDLSALFEVIATRLFAALSHRSGCYFDGVSGMTSNIPSRRTIDFKGEMWIGRNRDQWTEPFHARIVDKRTTHQGLSITLTIGQDKAQGDLTSVLPPNEDAE</sequence>
<proteinExistence type="predicted"/>
<dbReference type="AlphaFoldDB" id="B9XT18"/>
<dbReference type="EMBL" id="ABOX02000093">
    <property type="protein sequence ID" value="EEF57008.1"/>
    <property type="molecule type" value="Genomic_DNA"/>
</dbReference>
<accession>B9XT18</accession>
<reference evidence="1 2" key="1">
    <citation type="journal article" date="2011" name="J. Bacteriol.">
        <title>Genome sequence of 'Pedosphaera parvula' Ellin514, an aerobic Verrucomicrobial isolate from pasture soil.</title>
        <authorList>
            <person name="Kant R."/>
            <person name="van Passel M.W."/>
            <person name="Sangwan P."/>
            <person name="Palva A."/>
            <person name="Lucas S."/>
            <person name="Copeland A."/>
            <person name="Lapidus A."/>
            <person name="Glavina Del Rio T."/>
            <person name="Dalin E."/>
            <person name="Tice H."/>
            <person name="Bruce D."/>
            <person name="Goodwin L."/>
            <person name="Pitluck S."/>
            <person name="Chertkov O."/>
            <person name="Larimer F.W."/>
            <person name="Land M.L."/>
            <person name="Hauser L."/>
            <person name="Brettin T.S."/>
            <person name="Detter J.C."/>
            <person name="Han S."/>
            <person name="de Vos W.M."/>
            <person name="Janssen P.H."/>
            <person name="Smidt H."/>
        </authorList>
    </citation>
    <scope>NUCLEOTIDE SEQUENCE [LARGE SCALE GENOMIC DNA]</scope>
    <source>
        <strain evidence="1 2">Ellin514</strain>
    </source>
</reference>
<evidence type="ECO:0000313" key="2">
    <source>
        <dbReference type="Proteomes" id="UP000003688"/>
    </source>
</evidence>